<dbReference type="PANTHER" id="PTHR43401:SF2">
    <property type="entry name" value="L-THREONINE 3-DEHYDROGENASE"/>
    <property type="match status" value="1"/>
</dbReference>
<accession>A0A949NI07</accession>
<dbReference type="SMART" id="SM00829">
    <property type="entry name" value="PKS_ER"/>
    <property type="match status" value="1"/>
</dbReference>
<evidence type="ECO:0000256" key="1">
    <source>
        <dbReference type="ARBA" id="ARBA00022723"/>
    </source>
</evidence>
<evidence type="ECO:0000259" key="5">
    <source>
        <dbReference type="SMART" id="SM00829"/>
    </source>
</evidence>
<dbReference type="SUPFAM" id="SSF51735">
    <property type="entry name" value="NAD(P)-binding Rossmann-fold domains"/>
    <property type="match status" value="1"/>
</dbReference>
<comment type="caution">
    <text evidence="6">The sequence shown here is derived from an EMBL/GenBank/DDBJ whole genome shotgun (WGS) entry which is preliminary data.</text>
</comment>
<dbReference type="PROSITE" id="PS00059">
    <property type="entry name" value="ADH_ZINC"/>
    <property type="match status" value="1"/>
</dbReference>
<reference evidence="6" key="1">
    <citation type="submission" date="2021-06" db="EMBL/GenBank/DDBJ databases">
        <title>Description of novel taxa of the family Lachnospiraceae.</title>
        <authorList>
            <person name="Chaplin A.V."/>
            <person name="Sokolova S.R."/>
            <person name="Pikina A.P."/>
            <person name="Korzhanova M."/>
            <person name="Belova V."/>
            <person name="Korostin D."/>
            <person name="Efimov B.A."/>
        </authorList>
    </citation>
    <scope>NUCLEOTIDE SEQUENCE</scope>
    <source>
        <strain evidence="6">ASD5720</strain>
    </source>
</reference>
<evidence type="ECO:0000313" key="6">
    <source>
        <dbReference type="EMBL" id="MBU9739158.1"/>
    </source>
</evidence>
<dbReference type="InterPro" id="IPR002328">
    <property type="entry name" value="ADH_Zn_CS"/>
</dbReference>
<dbReference type="GO" id="GO:0016491">
    <property type="term" value="F:oxidoreductase activity"/>
    <property type="evidence" value="ECO:0007669"/>
    <property type="project" value="UniProtKB-KW"/>
</dbReference>
<dbReference type="Pfam" id="PF00107">
    <property type="entry name" value="ADH_zinc_N"/>
    <property type="match status" value="1"/>
</dbReference>
<dbReference type="InterPro" id="IPR013149">
    <property type="entry name" value="ADH-like_C"/>
</dbReference>
<keyword evidence="7" id="KW-1185">Reference proteome</keyword>
<evidence type="ECO:0000256" key="4">
    <source>
        <dbReference type="RuleBase" id="RU361277"/>
    </source>
</evidence>
<dbReference type="InterPro" id="IPR013154">
    <property type="entry name" value="ADH-like_N"/>
</dbReference>
<dbReference type="InterPro" id="IPR020843">
    <property type="entry name" value="ER"/>
</dbReference>
<comment type="cofactor">
    <cofactor evidence="4">
        <name>Zn(2+)</name>
        <dbReference type="ChEBI" id="CHEBI:29105"/>
    </cofactor>
</comment>
<dbReference type="Proteomes" id="UP000712157">
    <property type="component" value="Unassembled WGS sequence"/>
</dbReference>
<dbReference type="AlphaFoldDB" id="A0A949NI07"/>
<sequence length="351" mass="38151">MEKMKAVVSRGANEYSIETVDIPRPGYGEVLCRVRSVAICGSDPGLFHGKYEERSWPPAYPFIFGHEWAGEVVELGEGVANLKVGDRVAGEAHSGCGICENCRQGFYTLCLNYGKNESGHRHYGFTSNGAYAEYGVFTEKSCEVMPDQVSFDEATMCDTGGVALQSLRIANVASCETVVVYGPGPIGNLAMQIARTKGAAAIMVGRGHRLEIAKKSGADYVVNYEACDPVEEVRKITNGRGADVAIEAAGTQASVHNAIKSVKKNGRVSLIALTKEKDIYVPVNDIVCDQIRVNGSRANPNVSKEVLQLLEQGKIDTKHLITHTFDLEEIRHAIEVFENRMDGAMKVVIHP</sequence>
<dbReference type="InterPro" id="IPR050129">
    <property type="entry name" value="Zn_alcohol_dh"/>
</dbReference>
<dbReference type="GO" id="GO:0008270">
    <property type="term" value="F:zinc ion binding"/>
    <property type="evidence" value="ECO:0007669"/>
    <property type="project" value="InterPro"/>
</dbReference>
<dbReference type="Gene3D" id="3.40.50.720">
    <property type="entry name" value="NAD(P)-binding Rossmann-like Domain"/>
    <property type="match status" value="1"/>
</dbReference>
<dbReference type="RefSeq" id="WP_238723071.1">
    <property type="nucleotide sequence ID" value="NZ_JAHQCW010000051.1"/>
</dbReference>
<evidence type="ECO:0000256" key="2">
    <source>
        <dbReference type="ARBA" id="ARBA00022833"/>
    </source>
</evidence>
<dbReference type="Pfam" id="PF08240">
    <property type="entry name" value="ADH_N"/>
    <property type="match status" value="1"/>
</dbReference>
<dbReference type="PANTHER" id="PTHR43401">
    <property type="entry name" value="L-THREONINE 3-DEHYDROGENASE"/>
    <property type="match status" value="1"/>
</dbReference>
<evidence type="ECO:0000313" key="7">
    <source>
        <dbReference type="Proteomes" id="UP000712157"/>
    </source>
</evidence>
<proteinExistence type="inferred from homology"/>
<protein>
    <submittedName>
        <fullName evidence="6">Alcohol dehydrogenase catalytic domain-containing protein</fullName>
    </submittedName>
</protein>
<dbReference type="SUPFAM" id="SSF50129">
    <property type="entry name" value="GroES-like"/>
    <property type="match status" value="1"/>
</dbReference>
<keyword evidence="1 4" id="KW-0479">Metal-binding</keyword>
<keyword evidence="3" id="KW-0560">Oxidoreductase</keyword>
<organism evidence="6 7">
    <name type="scientific">Diplocloster agilis</name>
    <dbReference type="NCBI Taxonomy" id="2850323"/>
    <lineage>
        <taxon>Bacteria</taxon>
        <taxon>Bacillati</taxon>
        <taxon>Bacillota</taxon>
        <taxon>Clostridia</taxon>
        <taxon>Lachnospirales</taxon>
        <taxon>Lachnospiraceae</taxon>
        <taxon>Diplocloster</taxon>
    </lineage>
</organism>
<name>A0A949NI07_9FIRM</name>
<dbReference type="InterPro" id="IPR036291">
    <property type="entry name" value="NAD(P)-bd_dom_sf"/>
</dbReference>
<feature type="domain" description="Enoyl reductase (ER)" evidence="5">
    <location>
        <begin position="11"/>
        <end position="349"/>
    </location>
</feature>
<gene>
    <name evidence="6" type="ORF">KTH89_21705</name>
</gene>
<dbReference type="EMBL" id="JAHQCW010000051">
    <property type="protein sequence ID" value="MBU9739158.1"/>
    <property type="molecule type" value="Genomic_DNA"/>
</dbReference>
<dbReference type="InterPro" id="IPR011032">
    <property type="entry name" value="GroES-like_sf"/>
</dbReference>
<evidence type="ECO:0000256" key="3">
    <source>
        <dbReference type="ARBA" id="ARBA00023002"/>
    </source>
</evidence>
<dbReference type="Gene3D" id="3.90.180.10">
    <property type="entry name" value="Medium-chain alcohol dehydrogenases, catalytic domain"/>
    <property type="match status" value="1"/>
</dbReference>
<comment type="similarity">
    <text evidence="4">Belongs to the zinc-containing alcohol dehydrogenase family.</text>
</comment>
<keyword evidence="2 4" id="KW-0862">Zinc</keyword>